<comment type="similarity">
    <text evidence="2">Belongs to the ABC transporter superfamily.</text>
</comment>
<evidence type="ECO:0000256" key="5">
    <source>
        <dbReference type="ARBA" id="ARBA00022741"/>
    </source>
</evidence>
<dbReference type="Proteomes" id="UP000040576">
    <property type="component" value="Unassembled WGS sequence"/>
</dbReference>
<dbReference type="GO" id="GO:0042626">
    <property type="term" value="F:ATPase-coupled transmembrane transporter activity"/>
    <property type="evidence" value="ECO:0007669"/>
    <property type="project" value="TreeGrafter"/>
</dbReference>
<dbReference type="GO" id="GO:0016887">
    <property type="term" value="F:ATP hydrolysis activity"/>
    <property type="evidence" value="ECO:0007669"/>
    <property type="project" value="InterPro"/>
</dbReference>
<dbReference type="CDD" id="cd03225">
    <property type="entry name" value="ABC_cobalt_CbiO_domain1"/>
    <property type="match status" value="1"/>
</dbReference>
<protein>
    <submittedName>
        <fullName evidence="10">ABC transporter</fullName>
    </submittedName>
</protein>
<dbReference type="InterPro" id="IPR027417">
    <property type="entry name" value="P-loop_NTPase"/>
</dbReference>
<keyword evidence="4" id="KW-1003">Cell membrane</keyword>
<dbReference type="GO" id="GO:0015087">
    <property type="term" value="F:cobalt ion transmembrane transporter activity"/>
    <property type="evidence" value="ECO:0007669"/>
    <property type="project" value="UniProtKB-ARBA"/>
</dbReference>
<dbReference type="GO" id="GO:0005524">
    <property type="term" value="F:ATP binding"/>
    <property type="evidence" value="ECO:0007669"/>
    <property type="project" value="UniProtKB-KW"/>
</dbReference>
<dbReference type="RefSeq" id="WP_034771776.1">
    <property type="nucleotide sequence ID" value="NZ_CCRF01000070.1"/>
</dbReference>
<feature type="domain" description="ABC transporter" evidence="9">
    <location>
        <begin position="4"/>
        <end position="236"/>
    </location>
</feature>
<evidence type="ECO:0000256" key="1">
    <source>
        <dbReference type="ARBA" id="ARBA00004202"/>
    </source>
</evidence>
<dbReference type="InterPro" id="IPR003439">
    <property type="entry name" value="ABC_transporter-like_ATP-bd"/>
</dbReference>
<evidence type="ECO:0000313" key="10">
    <source>
        <dbReference type="EMBL" id="CEE02352.1"/>
    </source>
</evidence>
<evidence type="ECO:0000259" key="9">
    <source>
        <dbReference type="PROSITE" id="PS50893"/>
    </source>
</evidence>
<dbReference type="SUPFAM" id="SSF52540">
    <property type="entry name" value="P-loop containing nucleoside triphosphate hydrolases"/>
    <property type="match status" value="1"/>
</dbReference>
<dbReference type="Gene3D" id="3.40.50.300">
    <property type="entry name" value="P-loop containing nucleotide triphosphate hydrolases"/>
    <property type="match status" value="1"/>
</dbReference>
<dbReference type="EMBL" id="CCRF01000070">
    <property type="protein sequence ID" value="CEE02352.1"/>
    <property type="molecule type" value="Genomic_DNA"/>
</dbReference>
<dbReference type="PANTHER" id="PTHR43553:SF24">
    <property type="entry name" value="ENERGY-COUPLING FACTOR TRANSPORTER ATP-BINDING PROTEIN ECFA1"/>
    <property type="match status" value="1"/>
</dbReference>
<dbReference type="FunFam" id="3.40.50.300:FF:000224">
    <property type="entry name" value="Energy-coupling factor transporter ATP-binding protein EcfA"/>
    <property type="match status" value="1"/>
</dbReference>
<sequence>MNGIKVENISFSYTEGQPVLSNIDVHFRQESTAIIGQNGAGKTTFVKLLKGLLKPATGNIYVNGMNTQEYTVAQLAKQIGLVFQNPNDQIFKHTVIEEVMFGPKNIGQSTEEARQNSLLALEKIGIVHEADKNPYDLSLSDRKLVSIASILAMKPPIIIFDEPTMGQDYLGKERLKKIMKDLRAEGVLVLSIIHDMDFVAETFERTIVMNQGKIVLDGPTREVFSHEQLIRDVYLELPHATQLGKQLGLKQTFLTVDELINFNRKKQ</sequence>
<dbReference type="SMART" id="SM00382">
    <property type="entry name" value="AAA"/>
    <property type="match status" value="1"/>
</dbReference>
<organism evidence="10 11">
    <name type="scientific">Caldibacillus thermoamylovorans</name>
    <dbReference type="NCBI Taxonomy" id="35841"/>
    <lineage>
        <taxon>Bacteria</taxon>
        <taxon>Bacillati</taxon>
        <taxon>Bacillota</taxon>
        <taxon>Bacilli</taxon>
        <taxon>Bacillales</taxon>
        <taxon>Bacillaceae</taxon>
        <taxon>Caldibacillus</taxon>
    </lineage>
</organism>
<dbReference type="InterPro" id="IPR003593">
    <property type="entry name" value="AAA+_ATPase"/>
</dbReference>
<keyword evidence="3" id="KW-0813">Transport</keyword>
<dbReference type="AlphaFoldDB" id="A0A090IXG4"/>
<evidence type="ECO:0000256" key="4">
    <source>
        <dbReference type="ARBA" id="ARBA00022475"/>
    </source>
</evidence>
<evidence type="ECO:0000256" key="3">
    <source>
        <dbReference type="ARBA" id="ARBA00022448"/>
    </source>
</evidence>
<proteinExistence type="inferred from homology"/>
<dbReference type="PROSITE" id="PS50893">
    <property type="entry name" value="ABC_TRANSPORTER_2"/>
    <property type="match status" value="1"/>
</dbReference>
<evidence type="ECO:0000256" key="8">
    <source>
        <dbReference type="ARBA" id="ARBA00023136"/>
    </source>
</evidence>
<dbReference type="Pfam" id="PF00005">
    <property type="entry name" value="ABC_tran"/>
    <property type="match status" value="1"/>
</dbReference>
<dbReference type="InterPro" id="IPR015856">
    <property type="entry name" value="ABC_transpr_CbiO/EcfA_su"/>
</dbReference>
<evidence type="ECO:0000256" key="6">
    <source>
        <dbReference type="ARBA" id="ARBA00022840"/>
    </source>
</evidence>
<accession>A0A090IXG4</accession>
<keyword evidence="7" id="KW-1278">Translocase</keyword>
<evidence type="ECO:0000256" key="2">
    <source>
        <dbReference type="ARBA" id="ARBA00005417"/>
    </source>
</evidence>
<name>A0A090IXG4_9BACI</name>
<dbReference type="PANTHER" id="PTHR43553">
    <property type="entry name" value="HEAVY METAL TRANSPORTER"/>
    <property type="match status" value="1"/>
</dbReference>
<comment type="subcellular location">
    <subcellularLocation>
        <location evidence="1">Cell membrane</location>
        <topology evidence="1">Peripheral membrane protein</topology>
    </subcellularLocation>
</comment>
<reference evidence="10 11" key="1">
    <citation type="submission" date="2014-07" db="EMBL/GenBank/DDBJ databases">
        <authorList>
            <person name="Wibberg Daniel"/>
        </authorList>
    </citation>
    <scope>NUCLEOTIDE SEQUENCE [LARGE SCALE GENOMIC DNA]</scope>
</reference>
<evidence type="ECO:0000313" key="11">
    <source>
        <dbReference type="Proteomes" id="UP000040576"/>
    </source>
</evidence>
<keyword evidence="6" id="KW-0067">ATP-binding</keyword>
<keyword evidence="11" id="KW-1185">Reference proteome</keyword>
<keyword evidence="5" id="KW-0547">Nucleotide-binding</keyword>
<dbReference type="GO" id="GO:0043190">
    <property type="term" value="C:ATP-binding cassette (ABC) transporter complex"/>
    <property type="evidence" value="ECO:0007669"/>
    <property type="project" value="TreeGrafter"/>
</dbReference>
<evidence type="ECO:0000256" key="7">
    <source>
        <dbReference type="ARBA" id="ARBA00022967"/>
    </source>
</evidence>
<gene>
    <name evidence="10" type="ORF">BT1A1_2534</name>
</gene>
<dbReference type="InterPro" id="IPR050095">
    <property type="entry name" value="ECF_ABC_transporter_ATP-bd"/>
</dbReference>
<keyword evidence="8" id="KW-0472">Membrane</keyword>